<evidence type="ECO:0000313" key="10">
    <source>
        <dbReference type="Proteomes" id="UP001277761"/>
    </source>
</evidence>
<feature type="transmembrane region" description="Helical" evidence="6">
    <location>
        <begin position="32"/>
        <end position="53"/>
    </location>
</feature>
<dbReference type="NCBIfam" id="TIGR01974">
    <property type="entry name" value="NDH_I_L"/>
    <property type="match status" value="1"/>
</dbReference>
<dbReference type="PRINTS" id="PR01434">
    <property type="entry name" value="NADHDHGNASE5"/>
</dbReference>
<keyword evidence="10" id="KW-1185">Reference proteome</keyword>
<feature type="transmembrane region" description="Helical" evidence="6">
    <location>
        <begin position="348"/>
        <end position="368"/>
    </location>
</feature>
<feature type="domain" description="NADH:quinone oxidoreductase/Mrp antiporter transmembrane" evidence="7">
    <location>
        <begin position="138"/>
        <end position="434"/>
    </location>
</feature>
<dbReference type="PANTHER" id="PTHR42829:SF2">
    <property type="entry name" value="NADH-UBIQUINONE OXIDOREDUCTASE CHAIN 5"/>
    <property type="match status" value="1"/>
</dbReference>
<evidence type="ECO:0000256" key="6">
    <source>
        <dbReference type="SAM" id="Phobius"/>
    </source>
</evidence>
<feature type="transmembrane region" description="Helical" evidence="6">
    <location>
        <begin position="216"/>
        <end position="237"/>
    </location>
</feature>
<evidence type="ECO:0000256" key="5">
    <source>
        <dbReference type="RuleBase" id="RU000320"/>
    </source>
</evidence>
<feature type="transmembrane region" description="Helical" evidence="6">
    <location>
        <begin position="316"/>
        <end position="342"/>
    </location>
</feature>
<feature type="transmembrane region" description="Helical" evidence="6">
    <location>
        <begin position="121"/>
        <end position="139"/>
    </location>
</feature>
<sequence length="679" mass="71958">MSPTAAGWIVLALPLFGALALGLGFRLWRGPVAGIIGTATIGGSFLFSVLALIGLQGKDEQHRQIASSLWDYAKVGGVDVRMEILVDPLSVTMLLVVTGVSTLIHLYSMAYMRGDEGYSRFFAYLNFFVFSMLLLVLAGNFVLLIVGWAFVGAASYMLVSFWYRRTTATSAGIKAFVINVVGDIGLVLGAILLLSKTGTVDFLDTFAVAKETFGEGGTASTGSLTAGLLLIMVGAFAKSAQLPLHTWLPDAMEGPTPVSSLIHAATMVTAGVYLIARLHPLFQLSETAMAVGACIGLATLLVAGTIGLTQTDLKRVIAYSTMSQIGYMIMGVSAGAYVAGMFHLATHAFFKALLFMAAGSLIAAMAGEQSLDKMGGFRRAMPFTFAAFVIGGLALAGIPPFSGFFSKDEILAVLAEEGGWHWILVVGGYVGAFLTAVYTWRMIFRAFWGPPVPEAKELEEGHLHHADVHRNPGTGEIEDTDVGFPGPEHHIAERALPMRIAMGGLAVLAVLGGLLGIPKVLTPLEHFLEPTFADVAHPAHPGTGLILGGMAVGTLLGLAGIYVAYLIWARPLERGEPATAISAGWQQRFAPIHKLFVNKWWFDELIDLLIVRPTRAIGRLSHDAFERLVVGGALMGGATGATRGASALVRRAQSGFLRSYAAVVLSGLVVVLVVVLVAS</sequence>
<dbReference type="InterPro" id="IPR001516">
    <property type="entry name" value="Proton_antipo_N"/>
</dbReference>
<feature type="transmembrane region" description="Helical" evidence="6">
    <location>
        <begin position="145"/>
        <end position="163"/>
    </location>
</feature>
<dbReference type="Pfam" id="PF00361">
    <property type="entry name" value="Proton_antipo_M"/>
    <property type="match status" value="1"/>
</dbReference>
<feature type="transmembrane region" description="Helical" evidence="6">
    <location>
        <begin position="258"/>
        <end position="276"/>
    </location>
</feature>
<comment type="caution">
    <text evidence="9">The sequence shown here is derived from an EMBL/GenBank/DDBJ whole genome shotgun (WGS) entry which is preliminary data.</text>
</comment>
<dbReference type="InterPro" id="IPR018393">
    <property type="entry name" value="NADHpl_OxRdtase_5_subgr"/>
</dbReference>
<dbReference type="Pfam" id="PF00662">
    <property type="entry name" value="Proton_antipo_N"/>
    <property type="match status" value="1"/>
</dbReference>
<feature type="transmembrane region" description="Helical" evidence="6">
    <location>
        <begin position="6"/>
        <end position="25"/>
    </location>
</feature>
<protein>
    <submittedName>
        <fullName evidence="9">NADH-quinone oxidoreductase subunit L</fullName>
    </submittedName>
</protein>
<feature type="transmembrane region" description="Helical" evidence="6">
    <location>
        <begin position="175"/>
        <end position="196"/>
    </location>
</feature>
<keyword evidence="2 5" id="KW-0812">Transmembrane</keyword>
<accession>A0ABU4VGW7</accession>
<evidence type="ECO:0000256" key="4">
    <source>
        <dbReference type="ARBA" id="ARBA00023136"/>
    </source>
</evidence>
<proteinExistence type="predicted"/>
<organism evidence="9 10">
    <name type="scientific">Patulibacter brassicae</name>
    <dbReference type="NCBI Taxonomy" id="1705717"/>
    <lineage>
        <taxon>Bacteria</taxon>
        <taxon>Bacillati</taxon>
        <taxon>Actinomycetota</taxon>
        <taxon>Thermoleophilia</taxon>
        <taxon>Solirubrobacterales</taxon>
        <taxon>Patulibacteraceae</taxon>
        <taxon>Patulibacter</taxon>
    </lineage>
</organism>
<dbReference type="Gene3D" id="1.20.5.2700">
    <property type="match status" value="1"/>
</dbReference>
<reference evidence="9 10" key="1">
    <citation type="submission" date="2023-11" db="EMBL/GenBank/DDBJ databases">
        <authorList>
            <person name="Xu M."/>
            <person name="Jiang T."/>
        </authorList>
    </citation>
    <scope>NUCLEOTIDE SEQUENCE [LARGE SCALE GENOMIC DNA]</scope>
    <source>
        <strain evidence="9 10">SD</strain>
    </source>
</reference>
<feature type="transmembrane region" description="Helical" evidence="6">
    <location>
        <begin position="545"/>
        <end position="568"/>
    </location>
</feature>
<dbReference type="EMBL" id="JAXAVX010000002">
    <property type="protein sequence ID" value="MDX8151028.1"/>
    <property type="molecule type" value="Genomic_DNA"/>
</dbReference>
<evidence type="ECO:0000256" key="1">
    <source>
        <dbReference type="ARBA" id="ARBA00004127"/>
    </source>
</evidence>
<dbReference type="InterPro" id="IPR001750">
    <property type="entry name" value="ND/Mrp_TM"/>
</dbReference>
<feature type="transmembrane region" description="Helical" evidence="6">
    <location>
        <begin position="419"/>
        <end position="440"/>
    </location>
</feature>
<name>A0ABU4VGW7_9ACTN</name>
<evidence type="ECO:0000259" key="8">
    <source>
        <dbReference type="Pfam" id="PF00662"/>
    </source>
</evidence>
<evidence type="ECO:0000256" key="3">
    <source>
        <dbReference type="ARBA" id="ARBA00022989"/>
    </source>
</evidence>
<keyword evidence="4 6" id="KW-0472">Membrane</keyword>
<dbReference type="PANTHER" id="PTHR42829">
    <property type="entry name" value="NADH-UBIQUINONE OXIDOREDUCTASE CHAIN 5"/>
    <property type="match status" value="1"/>
</dbReference>
<feature type="transmembrane region" description="Helical" evidence="6">
    <location>
        <begin position="288"/>
        <end position="309"/>
    </location>
</feature>
<dbReference type="Proteomes" id="UP001277761">
    <property type="component" value="Unassembled WGS sequence"/>
</dbReference>
<evidence type="ECO:0000259" key="7">
    <source>
        <dbReference type="Pfam" id="PF00361"/>
    </source>
</evidence>
<feature type="domain" description="NADH-Ubiquinone oxidoreductase (complex I) chain 5 N-terminal" evidence="8">
    <location>
        <begin position="74"/>
        <end position="122"/>
    </location>
</feature>
<dbReference type="InterPro" id="IPR003945">
    <property type="entry name" value="NU5C-like"/>
</dbReference>
<feature type="transmembrane region" description="Helical" evidence="6">
    <location>
        <begin position="89"/>
        <end position="109"/>
    </location>
</feature>
<feature type="transmembrane region" description="Helical" evidence="6">
    <location>
        <begin position="500"/>
        <end position="521"/>
    </location>
</feature>
<evidence type="ECO:0000256" key="2">
    <source>
        <dbReference type="ARBA" id="ARBA00022692"/>
    </source>
</evidence>
<dbReference type="NCBIfam" id="NF005141">
    <property type="entry name" value="PRK06590.1"/>
    <property type="match status" value="1"/>
</dbReference>
<feature type="transmembrane region" description="Helical" evidence="6">
    <location>
        <begin position="380"/>
        <end position="399"/>
    </location>
</feature>
<gene>
    <name evidence="9" type="primary">nuoL</name>
    <name evidence="9" type="ORF">SK069_05450</name>
</gene>
<feature type="transmembrane region" description="Helical" evidence="6">
    <location>
        <begin position="660"/>
        <end position="678"/>
    </location>
</feature>
<keyword evidence="3 6" id="KW-1133">Transmembrane helix</keyword>
<dbReference type="RefSeq" id="WP_319953181.1">
    <property type="nucleotide sequence ID" value="NZ_JAXAVX010000002.1"/>
</dbReference>
<evidence type="ECO:0000313" key="9">
    <source>
        <dbReference type="EMBL" id="MDX8151028.1"/>
    </source>
</evidence>
<comment type="subcellular location">
    <subcellularLocation>
        <location evidence="1">Endomembrane system</location>
        <topology evidence="1">Multi-pass membrane protein</topology>
    </subcellularLocation>
    <subcellularLocation>
        <location evidence="5">Membrane</location>
        <topology evidence="5">Multi-pass membrane protein</topology>
    </subcellularLocation>
</comment>